<accession>A0AAN9EET4</accession>
<keyword evidence="2" id="KW-1185">Reference proteome</keyword>
<reference evidence="1 2" key="1">
    <citation type="submission" date="2024-01" db="EMBL/GenBank/DDBJ databases">
        <title>The genomes of 5 underutilized Papilionoideae crops provide insights into root nodulation and disease resistanc.</title>
        <authorList>
            <person name="Yuan L."/>
        </authorList>
    </citation>
    <scope>NUCLEOTIDE SEQUENCE [LARGE SCALE GENOMIC DNA]</scope>
    <source>
        <strain evidence="1">ZHUSHIDOU_FW_LH</strain>
        <tissue evidence="1">Leaf</tissue>
    </source>
</reference>
<proteinExistence type="predicted"/>
<dbReference type="AlphaFoldDB" id="A0AAN9EET4"/>
<sequence length="108" mass="12160">MEKLEPASSFLWLGFQSTQSNSPSSSNQAIVEGLPQGLQRRYVEDGPTFYITLKDYLIEADSLPVPRSYIVDYLSSNINGFTDDDECEVTVYGNDAHQILMEFEVITL</sequence>
<evidence type="ECO:0000313" key="2">
    <source>
        <dbReference type="Proteomes" id="UP001372338"/>
    </source>
</evidence>
<name>A0AAN9EET4_CROPI</name>
<comment type="caution">
    <text evidence="1">The sequence shown here is derived from an EMBL/GenBank/DDBJ whole genome shotgun (WGS) entry which is preliminary data.</text>
</comment>
<dbReference type="Proteomes" id="UP001372338">
    <property type="component" value="Unassembled WGS sequence"/>
</dbReference>
<protein>
    <submittedName>
        <fullName evidence="1">Uncharacterized protein</fullName>
    </submittedName>
</protein>
<gene>
    <name evidence="1" type="ORF">RIF29_29574</name>
</gene>
<organism evidence="1 2">
    <name type="scientific">Crotalaria pallida</name>
    <name type="common">Smooth rattlebox</name>
    <name type="synonym">Crotalaria striata</name>
    <dbReference type="NCBI Taxonomy" id="3830"/>
    <lineage>
        <taxon>Eukaryota</taxon>
        <taxon>Viridiplantae</taxon>
        <taxon>Streptophyta</taxon>
        <taxon>Embryophyta</taxon>
        <taxon>Tracheophyta</taxon>
        <taxon>Spermatophyta</taxon>
        <taxon>Magnoliopsida</taxon>
        <taxon>eudicotyledons</taxon>
        <taxon>Gunneridae</taxon>
        <taxon>Pentapetalae</taxon>
        <taxon>rosids</taxon>
        <taxon>fabids</taxon>
        <taxon>Fabales</taxon>
        <taxon>Fabaceae</taxon>
        <taxon>Papilionoideae</taxon>
        <taxon>50 kb inversion clade</taxon>
        <taxon>genistoids sensu lato</taxon>
        <taxon>core genistoids</taxon>
        <taxon>Crotalarieae</taxon>
        <taxon>Crotalaria</taxon>
    </lineage>
</organism>
<dbReference type="EMBL" id="JAYWIO010000006">
    <property type="protein sequence ID" value="KAK7256139.1"/>
    <property type="molecule type" value="Genomic_DNA"/>
</dbReference>
<evidence type="ECO:0000313" key="1">
    <source>
        <dbReference type="EMBL" id="KAK7256139.1"/>
    </source>
</evidence>